<keyword evidence="1" id="KW-0732">Signal</keyword>
<evidence type="ECO:0000256" key="1">
    <source>
        <dbReference type="SAM" id="SignalP"/>
    </source>
</evidence>
<name>A0A0Q9W8D8_DROVI</name>
<sequence length="70" mass="8240">MSSHIYLYLWVLLIAMVHAKQNFHLILDSPIVENLAPDLVDEIEFRVSQLNNRSYVSTNLRLKQFKLQPD</sequence>
<feature type="chain" id="PRO_5006386570" evidence="1">
    <location>
        <begin position="20"/>
        <end position="70"/>
    </location>
</feature>
<proteinExistence type="predicted"/>
<evidence type="ECO:0000313" key="3">
    <source>
        <dbReference type="Proteomes" id="UP000008792"/>
    </source>
</evidence>
<dbReference type="InParanoid" id="A0A0Q9W8D8"/>
<evidence type="ECO:0000313" key="2">
    <source>
        <dbReference type="EMBL" id="KRF81080.1"/>
    </source>
</evidence>
<organism evidence="2 3">
    <name type="scientific">Drosophila virilis</name>
    <name type="common">Fruit fly</name>
    <dbReference type="NCBI Taxonomy" id="7244"/>
    <lineage>
        <taxon>Eukaryota</taxon>
        <taxon>Metazoa</taxon>
        <taxon>Ecdysozoa</taxon>
        <taxon>Arthropoda</taxon>
        <taxon>Hexapoda</taxon>
        <taxon>Insecta</taxon>
        <taxon>Pterygota</taxon>
        <taxon>Neoptera</taxon>
        <taxon>Endopterygota</taxon>
        <taxon>Diptera</taxon>
        <taxon>Brachycera</taxon>
        <taxon>Muscomorpha</taxon>
        <taxon>Ephydroidea</taxon>
        <taxon>Drosophilidae</taxon>
        <taxon>Drosophila</taxon>
    </lineage>
</organism>
<gene>
    <name evidence="2" type="primary">Dvir\GJ26444</name>
    <name evidence="2" type="ORF">Dvir_GJ26444</name>
</gene>
<dbReference type="AlphaFoldDB" id="A0A0Q9W8D8"/>
<accession>A0A0Q9W8D8</accession>
<reference evidence="2 3" key="1">
    <citation type="journal article" date="2007" name="Nature">
        <title>Evolution of genes and genomes on the Drosophila phylogeny.</title>
        <authorList>
            <consortium name="Drosophila 12 Genomes Consortium"/>
            <person name="Clark A.G."/>
            <person name="Eisen M.B."/>
            <person name="Smith D.R."/>
            <person name="Bergman C.M."/>
            <person name="Oliver B."/>
            <person name="Markow T.A."/>
            <person name="Kaufman T.C."/>
            <person name="Kellis M."/>
            <person name="Gelbart W."/>
            <person name="Iyer V.N."/>
            <person name="Pollard D.A."/>
            <person name="Sackton T.B."/>
            <person name="Larracuente A.M."/>
            <person name="Singh N.D."/>
            <person name="Abad J.P."/>
            <person name="Abt D.N."/>
            <person name="Adryan B."/>
            <person name="Aguade M."/>
            <person name="Akashi H."/>
            <person name="Anderson W.W."/>
            <person name="Aquadro C.F."/>
            <person name="Ardell D.H."/>
            <person name="Arguello R."/>
            <person name="Artieri C.G."/>
            <person name="Barbash D.A."/>
            <person name="Barker D."/>
            <person name="Barsanti P."/>
            <person name="Batterham P."/>
            <person name="Batzoglou S."/>
            <person name="Begun D."/>
            <person name="Bhutkar A."/>
            <person name="Blanco E."/>
            <person name="Bosak S.A."/>
            <person name="Bradley R.K."/>
            <person name="Brand A.D."/>
            <person name="Brent M.R."/>
            <person name="Brooks A.N."/>
            <person name="Brown R.H."/>
            <person name="Butlin R.K."/>
            <person name="Caggese C."/>
            <person name="Calvi B.R."/>
            <person name="Bernardo de Carvalho A."/>
            <person name="Caspi A."/>
            <person name="Castrezana S."/>
            <person name="Celniker S.E."/>
            <person name="Chang J.L."/>
            <person name="Chapple C."/>
            <person name="Chatterji S."/>
            <person name="Chinwalla A."/>
            <person name="Civetta A."/>
            <person name="Clifton S.W."/>
            <person name="Comeron J.M."/>
            <person name="Costello J.C."/>
            <person name="Coyne J.A."/>
            <person name="Daub J."/>
            <person name="David R.G."/>
            <person name="Delcher A.L."/>
            <person name="Delehaunty K."/>
            <person name="Do C.B."/>
            <person name="Ebling H."/>
            <person name="Edwards K."/>
            <person name="Eickbush T."/>
            <person name="Evans J.D."/>
            <person name="Filipski A."/>
            <person name="Findeiss S."/>
            <person name="Freyhult E."/>
            <person name="Fulton L."/>
            <person name="Fulton R."/>
            <person name="Garcia A.C."/>
            <person name="Gardiner A."/>
            <person name="Garfield D.A."/>
            <person name="Garvin B.E."/>
            <person name="Gibson G."/>
            <person name="Gilbert D."/>
            <person name="Gnerre S."/>
            <person name="Godfrey J."/>
            <person name="Good R."/>
            <person name="Gotea V."/>
            <person name="Gravely B."/>
            <person name="Greenberg A.J."/>
            <person name="Griffiths-Jones S."/>
            <person name="Gross S."/>
            <person name="Guigo R."/>
            <person name="Gustafson E.A."/>
            <person name="Haerty W."/>
            <person name="Hahn M.W."/>
            <person name="Halligan D.L."/>
            <person name="Halpern A.L."/>
            <person name="Halter G.M."/>
            <person name="Han M.V."/>
            <person name="Heger A."/>
            <person name="Hillier L."/>
            <person name="Hinrichs A.S."/>
            <person name="Holmes I."/>
            <person name="Hoskins R.A."/>
            <person name="Hubisz M.J."/>
            <person name="Hultmark D."/>
            <person name="Huntley M.A."/>
            <person name="Jaffe D.B."/>
            <person name="Jagadeeshan S."/>
            <person name="Jeck W.R."/>
            <person name="Johnson J."/>
            <person name="Jones C.D."/>
            <person name="Jordan W.C."/>
            <person name="Karpen G.H."/>
            <person name="Kataoka E."/>
            <person name="Keightley P.D."/>
            <person name="Kheradpour P."/>
            <person name="Kirkness E.F."/>
            <person name="Koerich L.B."/>
            <person name="Kristiansen K."/>
            <person name="Kudrna D."/>
            <person name="Kulathinal R.J."/>
            <person name="Kumar S."/>
            <person name="Kwok R."/>
            <person name="Lander E."/>
            <person name="Langley C.H."/>
            <person name="Lapoint R."/>
            <person name="Lazzaro B.P."/>
            <person name="Lee S.J."/>
            <person name="Levesque L."/>
            <person name="Li R."/>
            <person name="Lin C.F."/>
            <person name="Lin M.F."/>
            <person name="Lindblad-Toh K."/>
            <person name="Llopart A."/>
            <person name="Long M."/>
            <person name="Low L."/>
            <person name="Lozovsky E."/>
            <person name="Lu J."/>
            <person name="Luo M."/>
            <person name="Machado C.A."/>
            <person name="Makalowski W."/>
            <person name="Marzo M."/>
            <person name="Matsuda M."/>
            <person name="Matzkin L."/>
            <person name="McAllister B."/>
            <person name="McBride C.S."/>
            <person name="McKernan B."/>
            <person name="McKernan K."/>
            <person name="Mendez-Lago M."/>
            <person name="Minx P."/>
            <person name="Mollenhauer M.U."/>
            <person name="Montooth K."/>
            <person name="Mount S.M."/>
            <person name="Mu X."/>
            <person name="Myers E."/>
            <person name="Negre B."/>
            <person name="Newfeld S."/>
            <person name="Nielsen R."/>
            <person name="Noor M.A."/>
            <person name="O'Grady P."/>
            <person name="Pachter L."/>
            <person name="Papaceit M."/>
            <person name="Parisi M.J."/>
            <person name="Parisi M."/>
            <person name="Parts L."/>
            <person name="Pedersen J.S."/>
            <person name="Pesole G."/>
            <person name="Phillippy A.M."/>
            <person name="Ponting C.P."/>
            <person name="Pop M."/>
            <person name="Porcelli D."/>
            <person name="Powell J.R."/>
            <person name="Prohaska S."/>
            <person name="Pruitt K."/>
            <person name="Puig M."/>
            <person name="Quesneville H."/>
            <person name="Ram K.R."/>
            <person name="Rand D."/>
            <person name="Rasmussen M.D."/>
            <person name="Reed L.K."/>
            <person name="Reenan R."/>
            <person name="Reily A."/>
            <person name="Remington K.A."/>
            <person name="Rieger T.T."/>
            <person name="Ritchie M.G."/>
            <person name="Robin C."/>
            <person name="Rogers Y.H."/>
            <person name="Rohde C."/>
            <person name="Rozas J."/>
            <person name="Rubenfield M.J."/>
            <person name="Ruiz A."/>
            <person name="Russo S."/>
            <person name="Salzberg S.L."/>
            <person name="Sanchez-Gracia A."/>
            <person name="Saranga D.J."/>
            <person name="Sato H."/>
            <person name="Schaeffer S.W."/>
            <person name="Schatz M.C."/>
            <person name="Schlenke T."/>
            <person name="Schwartz R."/>
            <person name="Segarra C."/>
            <person name="Singh R.S."/>
            <person name="Sirot L."/>
            <person name="Sirota M."/>
            <person name="Sisneros N.B."/>
            <person name="Smith C.D."/>
            <person name="Smith T.F."/>
            <person name="Spieth J."/>
            <person name="Stage D.E."/>
            <person name="Stark A."/>
            <person name="Stephan W."/>
            <person name="Strausberg R.L."/>
            <person name="Strempel S."/>
            <person name="Sturgill D."/>
            <person name="Sutton G."/>
            <person name="Sutton G.G."/>
            <person name="Tao W."/>
            <person name="Teichmann S."/>
            <person name="Tobari Y.N."/>
            <person name="Tomimura Y."/>
            <person name="Tsolas J.M."/>
            <person name="Valente V.L."/>
            <person name="Venter E."/>
            <person name="Venter J.C."/>
            <person name="Vicario S."/>
            <person name="Vieira F.G."/>
            <person name="Vilella A.J."/>
            <person name="Villasante A."/>
            <person name="Walenz B."/>
            <person name="Wang J."/>
            <person name="Wasserman M."/>
            <person name="Watts T."/>
            <person name="Wilson D."/>
            <person name="Wilson R.K."/>
            <person name="Wing R.A."/>
            <person name="Wolfner M.F."/>
            <person name="Wong A."/>
            <person name="Wong G.K."/>
            <person name="Wu C.I."/>
            <person name="Wu G."/>
            <person name="Yamamoto D."/>
            <person name="Yang H.P."/>
            <person name="Yang S.P."/>
            <person name="Yorke J.A."/>
            <person name="Yoshida K."/>
            <person name="Zdobnov E."/>
            <person name="Zhang P."/>
            <person name="Zhang Y."/>
            <person name="Zimin A.V."/>
            <person name="Baldwin J."/>
            <person name="Abdouelleil A."/>
            <person name="Abdulkadir J."/>
            <person name="Abebe A."/>
            <person name="Abera B."/>
            <person name="Abreu J."/>
            <person name="Acer S.C."/>
            <person name="Aftuck L."/>
            <person name="Alexander A."/>
            <person name="An P."/>
            <person name="Anderson E."/>
            <person name="Anderson S."/>
            <person name="Arachi H."/>
            <person name="Azer M."/>
            <person name="Bachantsang P."/>
            <person name="Barry A."/>
            <person name="Bayul T."/>
            <person name="Berlin A."/>
            <person name="Bessette D."/>
            <person name="Bloom T."/>
            <person name="Blye J."/>
            <person name="Boguslavskiy L."/>
            <person name="Bonnet C."/>
            <person name="Boukhgalter B."/>
            <person name="Bourzgui I."/>
            <person name="Brown A."/>
            <person name="Cahill P."/>
            <person name="Channer S."/>
            <person name="Cheshatsang Y."/>
            <person name="Chuda L."/>
            <person name="Citroen M."/>
            <person name="Collymore A."/>
            <person name="Cooke P."/>
            <person name="Costello M."/>
            <person name="D'Aco K."/>
            <person name="Daza R."/>
            <person name="De Haan G."/>
            <person name="DeGray S."/>
            <person name="DeMaso C."/>
            <person name="Dhargay N."/>
            <person name="Dooley K."/>
            <person name="Dooley E."/>
            <person name="Doricent M."/>
            <person name="Dorje P."/>
            <person name="Dorjee K."/>
            <person name="Dupes A."/>
            <person name="Elong R."/>
            <person name="Falk J."/>
            <person name="Farina A."/>
            <person name="Faro S."/>
            <person name="Ferguson D."/>
            <person name="Fisher S."/>
            <person name="Foley C.D."/>
            <person name="Franke A."/>
            <person name="Friedrich D."/>
            <person name="Gadbois L."/>
            <person name="Gearin G."/>
            <person name="Gearin C.R."/>
            <person name="Giannoukos G."/>
            <person name="Goode T."/>
            <person name="Graham J."/>
            <person name="Grandbois E."/>
            <person name="Grewal S."/>
            <person name="Gyaltsen K."/>
            <person name="Hafez N."/>
            <person name="Hagos B."/>
            <person name="Hall J."/>
            <person name="Henson C."/>
            <person name="Hollinger A."/>
            <person name="Honan T."/>
            <person name="Huard M.D."/>
            <person name="Hughes L."/>
            <person name="Hurhula B."/>
            <person name="Husby M.E."/>
            <person name="Kamat A."/>
            <person name="Kanga B."/>
            <person name="Kashin S."/>
            <person name="Khazanovich D."/>
            <person name="Kisner P."/>
            <person name="Lance K."/>
            <person name="Lara M."/>
            <person name="Lee W."/>
            <person name="Lennon N."/>
            <person name="Letendre F."/>
            <person name="LeVine R."/>
            <person name="Lipovsky A."/>
            <person name="Liu X."/>
            <person name="Liu J."/>
            <person name="Liu S."/>
            <person name="Lokyitsang T."/>
            <person name="Lokyitsang Y."/>
            <person name="Lubonja R."/>
            <person name="Lui A."/>
            <person name="MacDonald P."/>
            <person name="Magnisalis V."/>
            <person name="Maru K."/>
            <person name="Matthews C."/>
            <person name="McCusker W."/>
            <person name="McDonough S."/>
            <person name="Mehta T."/>
            <person name="Meldrim J."/>
            <person name="Meneus L."/>
            <person name="Mihai O."/>
            <person name="Mihalev A."/>
            <person name="Mihova T."/>
            <person name="Mittelman R."/>
            <person name="Mlenga V."/>
            <person name="Montmayeur A."/>
            <person name="Mulrain L."/>
            <person name="Navidi A."/>
            <person name="Naylor J."/>
            <person name="Negash T."/>
            <person name="Nguyen T."/>
            <person name="Nguyen N."/>
            <person name="Nicol R."/>
            <person name="Norbu C."/>
            <person name="Norbu N."/>
            <person name="Novod N."/>
            <person name="O'Neill B."/>
            <person name="Osman S."/>
            <person name="Markiewicz E."/>
            <person name="Oyono O.L."/>
            <person name="Patti C."/>
            <person name="Phunkhang P."/>
            <person name="Pierre F."/>
            <person name="Priest M."/>
            <person name="Raghuraman S."/>
            <person name="Rege F."/>
            <person name="Reyes R."/>
            <person name="Rise C."/>
            <person name="Rogov P."/>
            <person name="Ross K."/>
            <person name="Ryan E."/>
            <person name="Settipalli S."/>
            <person name="Shea T."/>
            <person name="Sherpa N."/>
            <person name="Shi L."/>
            <person name="Shih D."/>
            <person name="Sparrow T."/>
            <person name="Spaulding J."/>
            <person name="Stalker J."/>
            <person name="Stange-Thomann N."/>
            <person name="Stavropoulos S."/>
            <person name="Stone C."/>
            <person name="Strader C."/>
            <person name="Tesfaye S."/>
            <person name="Thomson T."/>
            <person name="Thoulutsang Y."/>
            <person name="Thoulutsang D."/>
            <person name="Topham K."/>
            <person name="Topping I."/>
            <person name="Tsamla T."/>
            <person name="Vassiliev H."/>
            <person name="Vo A."/>
            <person name="Wangchuk T."/>
            <person name="Wangdi T."/>
            <person name="Weiand M."/>
            <person name="Wilkinson J."/>
            <person name="Wilson A."/>
            <person name="Yadav S."/>
            <person name="Young G."/>
            <person name="Yu Q."/>
            <person name="Zembek L."/>
            <person name="Zhong D."/>
            <person name="Zimmer A."/>
            <person name="Zwirko Z."/>
            <person name="Jaffe D.B."/>
            <person name="Alvarez P."/>
            <person name="Brockman W."/>
            <person name="Butler J."/>
            <person name="Chin C."/>
            <person name="Gnerre S."/>
            <person name="Grabherr M."/>
            <person name="Kleber M."/>
            <person name="Mauceli E."/>
            <person name="MacCallum I."/>
        </authorList>
    </citation>
    <scope>NUCLEOTIDE SEQUENCE [LARGE SCALE GENOMIC DNA]</scope>
    <source>
        <strain evidence="3">Tucson 15010-1051.87</strain>
    </source>
</reference>
<feature type="signal peptide" evidence="1">
    <location>
        <begin position="1"/>
        <end position="19"/>
    </location>
</feature>
<dbReference type="Proteomes" id="UP000008792">
    <property type="component" value="Unassembled WGS sequence"/>
</dbReference>
<keyword evidence="3" id="KW-1185">Reference proteome</keyword>
<protein>
    <submittedName>
        <fullName evidence="2">Uncharacterized protein</fullName>
    </submittedName>
</protein>
<dbReference type="EMBL" id="CH940649">
    <property type="protein sequence ID" value="KRF81080.1"/>
    <property type="molecule type" value="Genomic_DNA"/>
</dbReference>